<evidence type="ECO:0000313" key="4">
    <source>
        <dbReference type="Proteomes" id="UP000249396"/>
    </source>
</evidence>
<dbReference type="InterPro" id="IPR042047">
    <property type="entry name" value="SleB_dom1"/>
</dbReference>
<feature type="chain" id="PRO_5016095009" description="Cell wall hydrolase SleB domain-containing protein" evidence="1">
    <location>
        <begin position="22"/>
        <end position="182"/>
    </location>
</feature>
<evidence type="ECO:0000313" key="3">
    <source>
        <dbReference type="EMBL" id="PZN73552.1"/>
    </source>
</evidence>
<feature type="signal peptide" evidence="1">
    <location>
        <begin position="1"/>
        <end position="21"/>
    </location>
</feature>
<organism evidence="3 4">
    <name type="scientific">Candidatus Methylumidiphilus alinenensis</name>
    <dbReference type="NCBI Taxonomy" id="2202197"/>
    <lineage>
        <taxon>Bacteria</taxon>
        <taxon>Pseudomonadati</taxon>
        <taxon>Pseudomonadota</taxon>
        <taxon>Gammaproteobacteria</taxon>
        <taxon>Methylococcales</taxon>
        <taxon>Candidatus Methylumidiphilus</taxon>
    </lineage>
</organism>
<dbReference type="EMBL" id="QJPH01000454">
    <property type="protein sequence ID" value="PZN73552.1"/>
    <property type="molecule type" value="Genomic_DNA"/>
</dbReference>
<evidence type="ECO:0000256" key="1">
    <source>
        <dbReference type="SAM" id="SignalP"/>
    </source>
</evidence>
<evidence type="ECO:0000259" key="2">
    <source>
        <dbReference type="Pfam" id="PF07486"/>
    </source>
</evidence>
<proteinExistence type="predicted"/>
<dbReference type="Pfam" id="PF07486">
    <property type="entry name" value="Hydrolase_2"/>
    <property type="match status" value="1"/>
</dbReference>
<reference evidence="3 4" key="1">
    <citation type="journal article" date="2018" name="Aquat. Microb. Ecol.">
        <title>Gammaproteobacterial methanotrophs dominate.</title>
        <authorList>
            <person name="Rissanen A.J."/>
            <person name="Saarenheimo J."/>
            <person name="Tiirola M."/>
            <person name="Peura S."/>
            <person name="Aalto S.L."/>
            <person name="Karvinen A."/>
            <person name="Nykanen H."/>
        </authorList>
    </citation>
    <scope>NUCLEOTIDE SEQUENCE [LARGE SCALE GENOMIC DNA]</scope>
    <source>
        <strain evidence="3">AMbin10</strain>
    </source>
</reference>
<protein>
    <recommendedName>
        <fullName evidence="2">Cell wall hydrolase SleB domain-containing protein</fullName>
    </recommendedName>
</protein>
<accession>A0A2W4QNI1</accession>
<dbReference type="Gene3D" id="1.10.10.2520">
    <property type="entry name" value="Cell wall hydrolase SleB, domain 1"/>
    <property type="match status" value="1"/>
</dbReference>
<keyword evidence="1" id="KW-0732">Signal</keyword>
<dbReference type="AlphaFoldDB" id="A0A2W4QNI1"/>
<dbReference type="Proteomes" id="UP000249396">
    <property type="component" value="Unassembled WGS sequence"/>
</dbReference>
<name>A0A2W4QNI1_9GAMM</name>
<dbReference type="InterPro" id="IPR011105">
    <property type="entry name" value="Cell_wall_hydrolase_SleB"/>
</dbReference>
<gene>
    <name evidence="3" type="ORF">DM484_22410</name>
</gene>
<comment type="caution">
    <text evidence="3">The sequence shown here is derived from an EMBL/GenBank/DDBJ whole genome shotgun (WGS) entry which is preliminary data.</text>
</comment>
<feature type="domain" description="Cell wall hydrolase SleB" evidence="2">
    <location>
        <begin position="71"/>
        <end position="162"/>
    </location>
</feature>
<dbReference type="GO" id="GO:0016787">
    <property type="term" value="F:hydrolase activity"/>
    <property type="evidence" value="ECO:0007669"/>
    <property type="project" value="InterPro"/>
</dbReference>
<sequence>MSNKLTKALLILAFTASPVVAKANHHGGQHKHFHHHSRANYRHHAAMPQDDLTCLANTIYREARNSDSNLQAVANVAKNRVIGGWGYSYCHVIRIGRFVYSVRNPNPVDYARAQDVAKKVMEGELPDNTGGAVFFHAKWLRHLPNWAKASHRTARIDGNVFYSDRPAELRVAQAQEQSTDLE</sequence>